<reference evidence="2 3" key="1">
    <citation type="journal article" date="2011" name="Proc. Natl. Acad. Sci. U.S.A.">
        <title>Niche of harmful alga Aureococcus anophagefferens revealed through ecogenomics.</title>
        <authorList>
            <person name="Gobler C.J."/>
            <person name="Berry D.L."/>
            <person name="Dyhrman S.T."/>
            <person name="Wilhelm S.W."/>
            <person name="Salamov A."/>
            <person name="Lobanov A.V."/>
            <person name="Zhang Y."/>
            <person name="Collier J.L."/>
            <person name="Wurch L.L."/>
            <person name="Kustka A.B."/>
            <person name="Dill B.D."/>
            <person name="Shah M."/>
            <person name="VerBerkmoes N.C."/>
            <person name="Kuo A."/>
            <person name="Terry A."/>
            <person name="Pangilinan J."/>
            <person name="Lindquist E.A."/>
            <person name="Lucas S."/>
            <person name="Paulsen I.T."/>
            <person name="Hattenrath-Lehmann T.K."/>
            <person name="Talmage S.C."/>
            <person name="Walker E.A."/>
            <person name="Koch F."/>
            <person name="Burson A.M."/>
            <person name="Marcoval M.A."/>
            <person name="Tang Y.Z."/>
            <person name="Lecleir G.R."/>
            <person name="Coyne K.J."/>
            <person name="Berg G.M."/>
            <person name="Bertrand E.M."/>
            <person name="Saito M.A."/>
            <person name="Gladyshev V.N."/>
            <person name="Grigoriev I.V."/>
        </authorList>
    </citation>
    <scope>NUCLEOTIDE SEQUENCE [LARGE SCALE GENOMIC DNA]</scope>
    <source>
        <strain evidence="3">CCMP 1984</strain>
    </source>
</reference>
<feature type="transmembrane region" description="Helical" evidence="1">
    <location>
        <begin position="246"/>
        <end position="266"/>
    </location>
</feature>
<sequence length="445" mass="47992">MSKAWVDESKEGHVAMKDFDVDGGVNGDGIVDNAEMLAGLKSIRAPTDRERLTNDILNTSVMSALVGGFALGSLSPPGDKNLDKYVYICAYVAVHACTCSALTSAFLYAAVNGMADAAVAGWAAKNWPLLALPMMKFVVGTMCYMTSVILTSYRDLGGAESLEKWQKLALFIGVMSVAMVWGAFFWIRRSMAAAPKTAPAGPPFQLFMCAQKSEIPVTPGGCMFCVSRAISSETCIERLYEARRSLTLFTLVVNLCFGMAFSITTFNVVGRCVTEPCVAETAGLLRINSGTSFGLLLTGFLFILQPVYGLWFFRVKCSDVVGGAFVGATVMLSLQAMMTSSQWSYVAKGVATMDPIVASSGVVVKGNETFFSAFEAIAALAGLMCALLILNAIELSFCLEYFCDNDAAKLRAQRFAERIRRGYQYQGVHQSSDATVDDDDLDDDI</sequence>
<dbReference type="AlphaFoldDB" id="F0YG40"/>
<feature type="transmembrane region" description="Helical" evidence="1">
    <location>
        <begin position="320"/>
        <end position="338"/>
    </location>
</feature>
<feature type="transmembrane region" description="Helical" evidence="1">
    <location>
        <begin position="165"/>
        <end position="187"/>
    </location>
</feature>
<keyword evidence="1" id="KW-1133">Transmembrane helix</keyword>
<accession>F0YG40</accession>
<dbReference type="InParanoid" id="F0YG40"/>
<name>F0YG40_AURAN</name>
<keyword evidence="3" id="KW-1185">Reference proteome</keyword>
<evidence type="ECO:0000256" key="1">
    <source>
        <dbReference type="SAM" id="Phobius"/>
    </source>
</evidence>
<protein>
    <recommendedName>
        <fullName evidence="4">EF-hand domain-containing protein</fullName>
    </recommendedName>
</protein>
<organism evidence="3">
    <name type="scientific">Aureococcus anophagefferens</name>
    <name type="common">Harmful bloom alga</name>
    <dbReference type="NCBI Taxonomy" id="44056"/>
    <lineage>
        <taxon>Eukaryota</taxon>
        <taxon>Sar</taxon>
        <taxon>Stramenopiles</taxon>
        <taxon>Ochrophyta</taxon>
        <taxon>Pelagophyceae</taxon>
        <taxon>Pelagomonadales</taxon>
        <taxon>Pelagomonadaceae</taxon>
        <taxon>Aureococcus</taxon>
    </lineage>
</organism>
<keyword evidence="1" id="KW-0812">Transmembrane</keyword>
<dbReference type="GeneID" id="20228556"/>
<dbReference type="EMBL" id="GL833138">
    <property type="protein sequence ID" value="EGB05943.1"/>
    <property type="molecule type" value="Genomic_DNA"/>
</dbReference>
<dbReference type="OrthoDB" id="10604299at2759"/>
<evidence type="ECO:0000313" key="3">
    <source>
        <dbReference type="Proteomes" id="UP000002729"/>
    </source>
</evidence>
<feature type="transmembrane region" description="Helical" evidence="1">
    <location>
        <begin position="129"/>
        <end position="153"/>
    </location>
</feature>
<evidence type="ECO:0008006" key="4">
    <source>
        <dbReference type="Google" id="ProtNLM"/>
    </source>
</evidence>
<proteinExistence type="predicted"/>
<dbReference type="Proteomes" id="UP000002729">
    <property type="component" value="Unassembled WGS sequence"/>
</dbReference>
<dbReference type="eggNOG" id="ENOG502T2DZ">
    <property type="taxonomic scope" value="Eukaryota"/>
</dbReference>
<dbReference type="KEGG" id="aaf:AURANDRAFT_72110"/>
<feature type="transmembrane region" description="Helical" evidence="1">
    <location>
        <begin position="293"/>
        <end position="313"/>
    </location>
</feature>
<gene>
    <name evidence="2" type="ORF">AURANDRAFT_72110</name>
</gene>
<keyword evidence="1" id="KW-0472">Membrane</keyword>
<feature type="transmembrane region" description="Helical" evidence="1">
    <location>
        <begin position="370"/>
        <end position="390"/>
    </location>
</feature>
<evidence type="ECO:0000313" key="2">
    <source>
        <dbReference type="EMBL" id="EGB05943.1"/>
    </source>
</evidence>
<feature type="transmembrane region" description="Helical" evidence="1">
    <location>
        <begin position="85"/>
        <end position="108"/>
    </location>
</feature>
<dbReference type="RefSeq" id="XP_009039483.1">
    <property type="nucleotide sequence ID" value="XM_009041235.1"/>
</dbReference>
<feature type="transmembrane region" description="Helical" evidence="1">
    <location>
        <begin position="56"/>
        <end position="73"/>
    </location>
</feature>